<sequence length="449" mass="49528">MISKEEVQRRKFVDSQALMQSIRQNLSEWQKTEMPSQYREAHQDVTQAVSKELDRLDKALADATSPDKGGRLDEVYESLKDLSKKTTTAQLLSNAVIMTSDLSQEQRVDPKALQEMGINSVRVAWNLATDLAFDKSKSLTEKMGGFAKACMQGTIGMCQGALKGFEEGKGFFDTVSKMVGASFEQGMGGYNKSLVTSLLSEKDRGKQIITDLRAAHDKVAQELENDPDNPIKQARKAIIDEEARYLDDLEKDLAKNEGEKLSNTVRSLELLQLSHAGTSLQSSGLSFLHRLVLGNDKNLKKETVEQLGKDTVNITKNINQILDDSSKSLPSKLWNMTKAYASAAGDGITAFIKGFEEKGSLKEKYVHAVESGFSTFMNKFSKALDEINPQKKSEAEPDLLQMGSPKSTQKTMPQGATLPPSNELLSPSEKEPPKVGTVKEDSDLIIKHS</sequence>
<keyword evidence="3" id="KW-1185">Reference proteome</keyword>
<proteinExistence type="predicted"/>
<dbReference type="Proteomes" id="UP000054695">
    <property type="component" value="Unassembled WGS sequence"/>
</dbReference>
<accession>A0A0W0RF89</accession>
<dbReference type="EMBL" id="LNXU01000045">
    <property type="protein sequence ID" value="KTC69655.1"/>
    <property type="molecule type" value="Genomic_DNA"/>
</dbReference>
<evidence type="ECO:0000313" key="3">
    <source>
        <dbReference type="Proteomes" id="UP000054695"/>
    </source>
</evidence>
<dbReference type="OrthoDB" id="5653200at2"/>
<feature type="compositionally biased region" description="Polar residues" evidence="1">
    <location>
        <begin position="404"/>
        <end position="425"/>
    </location>
</feature>
<evidence type="ECO:0000313" key="2">
    <source>
        <dbReference type="EMBL" id="KTC69655.1"/>
    </source>
</evidence>
<reference evidence="2 3" key="1">
    <citation type="submission" date="2015-11" db="EMBL/GenBank/DDBJ databases">
        <title>Genomic analysis of 38 Legionella species identifies large and diverse effector repertoires.</title>
        <authorList>
            <person name="Burstein D."/>
            <person name="Amaro F."/>
            <person name="Zusman T."/>
            <person name="Lifshitz Z."/>
            <person name="Cohen O."/>
            <person name="Gilbert J.A."/>
            <person name="Pupko T."/>
            <person name="Shuman H.A."/>
            <person name="Segal G."/>
        </authorList>
    </citation>
    <scope>NUCLEOTIDE SEQUENCE [LARGE SCALE GENOMIC DNA]</scope>
    <source>
        <strain evidence="2 3">WIGA</strain>
    </source>
</reference>
<dbReference type="RefSeq" id="WP_058460715.1">
    <property type="nucleotide sequence ID" value="NZ_CAAAIY010000007.1"/>
</dbReference>
<name>A0A0W0RF89_LEGBO</name>
<evidence type="ECO:0000256" key="1">
    <source>
        <dbReference type="SAM" id="MobiDB-lite"/>
    </source>
</evidence>
<feature type="compositionally biased region" description="Basic and acidic residues" evidence="1">
    <location>
        <begin position="428"/>
        <end position="449"/>
    </location>
</feature>
<organism evidence="2 3">
    <name type="scientific">Legionella bozemanae</name>
    <name type="common">Fluoribacter bozemanae</name>
    <dbReference type="NCBI Taxonomy" id="447"/>
    <lineage>
        <taxon>Bacteria</taxon>
        <taxon>Pseudomonadati</taxon>
        <taxon>Pseudomonadota</taxon>
        <taxon>Gammaproteobacteria</taxon>
        <taxon>Legionellales</taxon>
        <taxon>Legionellaceae</taxon>
        <taxon>Legionella</taxon>
    </lineage>
</organism>
<feature type="region of interest" description="Disordered" evidence="1">
    <location>
        <begin position="391"/>
        <end position="449"/>
    </location>
</feature>
<gene>
    <name evidence="2" type="ORF">Lboz_3171</name>
</gene>
<dbReference type="PATRIC" id="fig|447.4.peg.3387"/>
<dbReference type="AlphaFoldDB" id="A0A0W0RF89"/>
<comment type="caution">
    <text evidence="2">The sequence shown here is derived from an EMBL/GenBank/DDBJ whole genome shotgun (WGS) entry which is preliminary data.</text>
</comment>
<protein>
    <submittedName>
        <fullName evidence="2">Uncharacterized protein</fullName>
    </submittedName>
</protein>